<dbReference type="GO" id="GO:0008270">
    <property type="term" value="F:zinc ion binding"/>
    <property type="evidence" value="ECO:0007669"/>
    <property type="project" value="UniProtKB-KW"/>
</dbReference>
<accession>K1QI57</accession>
<feature type="compositionally biased region" description="Basic and acidic residues" evidence="6">
    <location>
        <begin position="404"/>
        <end position="413"/>
    </location>
</feature>
<evidence type="ECO:0000313" key="7">
    <source>
        <dbReference type="EMBL" id="EKC30864.1"/>
    </source>
</evidence>
<evidence type="ECO:0000256" key="2">
    <source>
        <dbReference type="ARBA" id="ARBA00022723"/>
    </source>
</evidence>
<evidence type="ECO:0000256" key="3">
    <source>
        <dbReference type="ARBA" id="ARBA00022771"/>
    </source>
</evidence>
<dbReference type="SUPFAM" id="SSF57850">
    <property type="entry name" value="RING/U-box"/>
    <property type="match status" value="1"/>
</dbReference>
<dbReference type="InterPro" id="IPR017907">
    <property type="entry name" value="Znf_RING_CS"/>
</dbReference>
<evidence type="ECO:0000256" key="4">
    <source>
        <dbReference type="ARBA" id="ARBA00022833"/>
    </source>
</evidence>
<dbReference type="Gene3D" id="3.30.40.10">
    <property type="entry name" value="Zinc/RING finger domain, C3HC4 (zinc finger)"/>
    <property type="match status" value="1"/>
</dbReference>
<dbReference type="HOGENOM" id="CLU_008645_6_0_1"/>
<evidence type="ECO:0000256" key="6">
    <source>
        <dbReference type="SAM" id="MobiDB-lite"/>
    </source>
</evidence>
<dbReference type="PROSITE" id="PS50119">
    <property type="entry name" value="ZF_BBOX"/>
    <property type="match status" value="1"/>
</dbReference>
<dbReference type="InParanoid" id="K1QI57"/>
<dbReference type="PROSITE" id="PS50089">
    <property type="entry name" value="ZF_RING_2"/>
    <property type="match status" value="1"/>
</dbReference>
<dbReference type="PANTHER" id="PTHR25462">
    <property type="entry name" value="BONUS, ISOFORM C-RELATED"/>
    <property type="match status" value="1"/>
</dbReference>
<dbReference type="InterPro" id="IPR013083">
    <property type="entry name" value="Znf_RING/FYVE/PHD"/>
</dbReference>
<organism evidence="7">
    <name type="scientific">Magallana gigas</name>
    <name type="common">Pacific oyster</name>
    <name type="synonym">Crassostrea gigas</name>
    <dbReference type="NCBI Taxonomy" id="29159"/>
    <lineage>
        <taxon>Eukaryota</taxon>
        <taxon>Metazoa</taxon>
        <taxon>Spiralia</taxon>
        <taxon>Lophotrochozoa</taxon>
        <taxon>Mollusca</taxon>
        <taxon>Bivalvia</taxon>
        <taxon>Autobranchia</taxon>
        <taxon>Pteriomorphia</taxon>
        <taxon>Ostreida</taxon>
        <taxon>Ostreoidea</taxon>
        <taxon>Ostreidae</taxon>
        <taxon>Magallana</taxon>
    </lineage>
</organism>
<dbReference type="AlphaFoldDB" id="K1QI57"/>
<keyword evidence="1" id="KW-0597">Phosphoprotein</keyword>
<dbReference type="Pfam" id="PF13445">
    <property type="entry name" value="zf-RING_UBOX"/>
    <property type="match status" value="1"/>
</dbReference>
<reference evidence="7" key="1">
    <citation type="journal article" date="2012" name="Nature">
        <title>The oyster genome reveals stress adaptation and complexity of shell formation.</title>
        <authorList>
            <person name="Zhang G."/>
            <person name="Fang X."/>
            <person name="Guo X."/>
            <person name="Li L."/>
            <person name="Luo R."/>
            <person name="Xu F."/>
            <person name="Yang P."/>
            <person name="Zhang L."/>
            <person name="Wang X."/>
            <person name="Qi H."/>
            <person name="Xiong Z."/>
            <person name="Que H."/>
            <person name="Xie Y."/>
            <person name="Holland P.W."/>
            <person name="Paps J."/>
            <person name="Zhu Y."/>
            <person name="Wu F."/>
            <person name="Chen Y."/>
            <person name="Wang J."/>
            <person name="Peng C."/>
            <person name="Meng J."/>
            <person name="Yang L."/>
            <person name="Liu J."/>
            <person name="Wen B."/>
            <person name="Zhang N."/>
            <person name="Huang Z."/>
            <person name="Zhu Q."/>
            <person name="Feng Y."/>
            <person name="Mount A."/>
            <person name="Hedgecock D."/>
            <person name="Xu Z."/>
            <person name="Liu Y."/>
            <person name="Domazet-Loso T."/>
            <person name="Du Y."/>
            <person name="Sun X."/>
            <person name="Zhang S."/>
            <person name="Liu B."/>
            <person name="Cheng P."/>
            <person name="Jiang X."/>
            <person name="Li J."/>
            <person name="Fan D."/>
            <person name="Wang W."/>
            <person name="Fu W."/>
            <person name="Wang T."/>
            <person name="Wang B."/>
            <person name="Zhang J."/>
            <person name="Peng Z."/>
            <person name="Li Y."/>
            <person name="Li N."/>
            <person name="Wang J."/>
            <person name="Chen M."/>
            <person name="He Y."/>
            <person name="Tan F."/>
            <person name="Song X."/>
            <person name="Zheng Q."/>
            <person name="Huang R."/>
            <person name="Yang H."/>
            <person name="Du X."/>
            <person name="Chen L."/>
            <person name="Yang M."/>
            <person name="Gaffney P.M."/>
            <person name="Wang S."/>
            <person name="Luo L."/>
            <person name="She Z."/>
            <person name="Ming Y."/>
            <person name="Huang W."/>
            <person name="Zhang S."/>
            <person name="Huang B."/>
            <person name="Zhang Y."/>
            <person name="Qu T."/>
            <person name="Ni P."/>
            <person name="Miao G."/>
            <person name="Wang J."/>
            <person name="Wang Q."/>
            <person name="Steinberg C.E."/>
            <person name="Wang H."/>
            <person name="Li N."/>
            <person name="Qian L."/>
            <person name="Zhang G."/>
            <person name="Li Y."/>
            <person name="Yang H."/>
            <person name="Liu X."/>
            <person name="Wang J."/>
            <person name="Yin Y."/>
            <person name="Wang J."/>
        </authorList>
    </citation>
    <scope>NUCLEOTIDE SEQUENCE [LARGE SCALE GENOMIC DNA]</scope>
    <source>
        <strain evidence="7">05x7-T-G4-1.051#20</strain>
    </source>
</reference>
<proteinExistence type="predicted"/>
<evidence type="ECO:0000256" key="1">
    <source>
        <dbReference type="ARBA" id="ARBA00022553"/>
    </source>
</evidence>
<dbReference type="Gene3D" id="2.120.10.30">
    <property type="entry name" value="TolB, C-terminal domain"/>
    <property type="match status" value="1"/>
</dbReference>
<protein>
    <submittedName>
        <fullName evidence="7">Tripartite motif-containing protein 3</fullName>
    </submittedName>
</protein>
<keyword evidence="5" id="KW-0175">Coiled coil</keyword>
<feature type="region of interest" description="Disordered" evidence="6">
    <location>
        <begin position="382"/>
        <end position="421"/>
    </location>
</feature>
<keyword evidence="2" id="KW-0479">Metal-binding</keyword>
<dbReference type="CDD" id="cd19756">
    <property type="entry name" value="Bbox2"/>
    <property type="match status" value="1"/>
</dbReference>
<dbReference type="Pfam" id="PF00643">
    <property type="entry name" value="zf-B_box"/>
    <property type="match status" value="1"/>
</dbReference>
<evidence type="ECO:0000256" key="5">
    <source>
        <dbReference type="SAM" id="Coils"/>
    </source>
</evidence>
<gene>
    <name evidence="7" type="ORF">CGI_10028543</name>
</gene>
<dbReference type="Gene3D" id="3.30.160.60">
    <property type="entry name" value="Classic Zinc Finger"/>
    <property type="match status" value="1"/>
</dbReference>
<name>K1QI57_MAGGI</name>
<dbReference type="PANTHER" id="PTHR25462:SF296">
    <property type="entry name" value="MEIOTIC P26, ISOFORM F"/>
    <property type="match status" value="1"/>
</dbReference>
<dbReference type="PROSITE" id="PS00518">
    <property type="entry name" value="ZF_RING_1"/>
    <property type="match status" value="1"/>
</dbReference>
<dbReference type="SUPFAM" id="SSF101898">
    <property type="entry name" value="NHL repeat"/>
    <property type="match status" value="1"/>
</dbReference>
<sequence length="697" mass="78898">MNAVVKAAREQTLCPVCGDRFKEPKTLSCVHSFCKKCIADHIVKTTKNQSDPSAFNCPVCRKETPKPDNGPTLTWADHLQTNDALTSILEAFESGTNLRTCPHHSDKEIEFYCEDHSLSLCSWCATIAHKKCEGVVPIEEAAERRRIDSGRLANVLMEQSSHTENILNDRRSQLESLDRTEDDIKARLTNLRKKTMEALDALENKVINELMLKKNKETEVLRLEVETCEDILKDTRECLESFQESVQNEQPIDFVTSYLKQFEMFQNRQIALLNFSKNLKSVKVIFITDRSVDQILKQIKSLGTLSVEKTPSRYALPYAKSYTESRQSVLQTPRSISLLHRGSTSYRPMSRASIVKDSQSIPSYTSRPISFRHRAISTYSKASSVEPFRNKQESQNTSPTPRSGRFDGNKTTRDLTQSRPSADIMAKNGKLIQAKLRSTFDASTPDQNECSIEGATVLASGHVVLADSYHSSLKLFDQKYSYIGCIKFSTAPGDVTAFQDDEVIVCLPDTKQLKHEKLKNNKLIPGESLAVGDRCTSASYNNGILATCSGSTVHVFKREEGRWIRILLQKLDVDNLMYIAVDKEGERIVVTKNGYPNRPVLCLNKNGQKIWSFTHEEIRLPRGIAFFGDQILVVSWDQQRILQLNKEGKLVGAVVKDGIQWPWKLCISPLNDKLFVTQCYYRLSLKEKNTIKVFSLK</sequence>
<dbReference type="InterPro" id="IPR027370">
    <property type="entry name" value="Znf-RING_euk"/>
</dbReference>
<keyword evidence="4" id="KW-0862">Zinc</keyword>
<dbReference type="InterPro" id="IPR047153">
    <property type="entry name" value="TRIM45/56/19-like"/>
</dbReference>
<dbReference type="EMBL" id="JH817484">
    <property type="protein sequence ID" value="EKC30864.1"/>
    <property type="molecule type" value="Genomic_DNA"/>
</dbReference>
<dbReference type="InterPro" id="IPR001841">
    <property type="entry name" value="Znf_RING"/>
</dbReference>
<dbReference type="InterPro" id="IPR011042">
    <property type="entry name" value="6-blade_b-propeller_TolB-like"/>
</dbReference>
<dbReference type="InterPro" id="IPR000315">
    <property type="entry name" value="Znf_B-box"/>
</dbReference>
<dbReference type="SMART" id="SM00184">
    <property type="entry name" value="RING"/>
    <property type="match status" value="1"/>
</dbReference>
<keyword evidence="3" id="KW-0863">Zinc-finger</keyword>
<dbReference type="SUPFAM" id="SSF57845">
    <property type="entry name" value="B-box zinc-binding domain"/>
    <property type="match status" value="1"/>
</dbReference>
<feature type="coiled-coil region" evidence="5">
    <location>
        <begin position="174"/>
        <end position="205"/>
    </location>
</feature>